<dbReference type="EMBL" id="DSRU01000157">
    <property type="protein sequence ID" value="HFM98191.1"/>
    <property type="molecule type" value="Genomic_DNA"/>
</dbReference>
<accession>A0A7C3KEM2</accession>
<organism evidence="2">
    <name type="scientific">Oscillatoriales cyanobacterium SpSt-418</name>
    <dbReference type="NCBI Taxonomy" id="2282169"/>
    <lineage>
        <taxon>Bacteria</taxon>
        <taxon>Bacillati</taxon>
        <taxon>Cyanobacteriota</taxon>
        <taxon>Cyanophyceae</taxon>
        <taxon>Oscillatoriophycideae</taxon>
        <taxon>Oscillatoriales</taxon>
    </lineage>
</organism>
<reference evidence="2" key="1">
    <citation type="journal article" date="2020" name="mSystems">
        <title>Genome- and Community-Level Interaction Insights into Carbon Utilization and Element Cycling Functions of Hydrothermarchaeota in Hydrothermal Sediment.</title>
        <authorList>
            <person name="Zhou Z."/>
            <person name="Liu Y."/>
            <person name="Xu W."/>
            <person name="Pan J."/>
            <person name="Luo Z.H."/>
            <person name="Li M."/>
        </authorList>
    </citation>
    <scope>NUCLEOTIDE SEQUENCE [LARGE SCALE GENOMIC DNA]</scope>
    <source>
        <strain evidence="2">SpSt-418</strain>
    </source>
</reference>
<evidence type="ECO:0000313" key="2">
    <source>
        <dbReference type="EMBL" id="HFM98191.1"/>
    </source>
</evidence>
<sequence length="66" mass="7472">MRYSIFYLSIPLLLTSSWLASSIIYTAEFTYQTSEQFLLSTQAQQGKPFTPPKRGLPLRRVGGGTR</sequence>
<protein>
    <submittedName>
        <fullName evidence="2">Uncharacterized protein</fullName>
    </submittedName>
</protein>
<dbReference type="AlphaFoldDB" id="A0A7C3KEM2"/>
<name>A0A7C3KEM2_9CYAN</name>
<comment type="caution">
    <text evidence="2">The sequence shown here is derived from an EMBL/GenBank/DDBJ whole genome shotgun (WGS) entry which is preliminary data.</text>
</comment>
<evidence type="ECO:0000256" key="1">
    <source>
        <dbReference type="SAM" id="MobiDB-lite"/>
    </source>
</evidence>
<feature type="region of interest" description="Disordered" evidence="1">
    <location>
        <begin position="43"/>
        <end position="66"/>
    </location>
</feature>
<gene>
    <name evidence="2" type="ORF">ENR64_10635</name>
</gene>
<proteinExistence type="predicted"/>